<dbReference type="GO" id="GO:0005886">
    <property type="term" value="C:plasma membrane"/>
    <property type="evidence" value="ECO:0007669"/>
    <property type="project" value="UniProtKB-SubCell"/>
</dbReference>
<evidence type="ECO:0000256" key="12">
    <source>
        <dbReference type="SAM" id="Phobius"/>
    </source>
</evidence>
<dbReference type="Pfam" id="PF03379">
    <property type="entry name" value="CcmB"/>
    <property type="match status" value="1"/>
</dbReference>
<evidence type="ECO:0000256" key="9">
    <source>
        <dbReference type="ARBA" id="ARBA00022748"/>
    </source>
</evidence>
<keyword evidence="7" id="KW-0997">Cell inner membrane</keyword>
<feature type="transmembrane region" description="Helical" evidence="12">
    <location>
        <begin position="118"/>
        <end position="138"/>
    </location>
</feature>
<dbReference type="GO" id="GO:0017004">
    <property type="term" value="P:cytochrome complex assembly"/>
    <property type="evidence" value="ECO:0007669"/>
    <property type="project" value="UniProtKB-KW"/>
</dbReference>
<keyword evidence="10 12" id="KW-1133">Transmembrane helix</keyword>
<dbReference type="InterPro" id="IPR026031">
    <property type="entry name" value="Cyt_c_CcmB_bac"/>
</dbReference>
<keyword evidence="5" id="KW-0813">Transport</keyword>
<dbReference type="PIRSF" id="PIRSF002764">
    <property type="entry name" value="CcmB"/>
    <property type="match status" value="1"/>
</dbReference>
<evidence type="ECO:0000256" key="10">
    <source>
        <dbReference type="ARBA" id="ARBA00022989"/>
    </source>
</evidence>
<evidence type="ECO:0000256" key="4">
    <source>
        <dbReference type="ARBA" id="ARBA00016452"/>
    </source>
</evidence>
<feature type="transmembrane region" description="Helical" evidence="12">
    <location>
        <begin position="64"/>
        <end position="85"/>
    </location>
</feature>
<comment type="similarity">
    <text evidence="3">Belongs to the CcmB/CycW/HelB family.</text>
</comment>
<proteinExistence type="inferred from homology"/>
<feature type="transmembrane region" description="Helical" evidence="12">
    <location>
        <begin position="150"/>
        <end position="172"/>
    </location>
</feature>
<dbReference type="PRINTS" id="PR01414">
    <property type="entry name" value="CCMBBIOGNSIS"/>
</dbReference>
<evidence type="ECO:0000256" key="2">
    <source>
        <dbReference type="ARBA" id="ARBA00004429"/>
    </source>
</evidence>
<evidence type="ECO:0000256" key="6">
    <source>
        <dbReference type="ARBA" id="ARBA00022475"/>
    </source>
</evidence>
<keyword evidence="8 12" id="KW-0812">Transmembrane</keyword>
<accession>A0A2T2XHU8</accession>
<evidence type="ECO:0000256" key="3">
    <source>
        <dbReference type="ARBA" id="ARBA00010544"/>
    </source>
</evidence>
<evidence type="ECO:0000256" key="5">
    <source>
        <dbReference type="ARBA" id="ARBA00022448"/>
    </source>
</evidence>
<dbReference type="EMBL" id="PXYW01000013">
    <property type="protein sequence ID" value="PSR34071.1"/>
    <property type="molecule type" value="Genomic_DNA"/>
</dbReference>
<evidence type="ECO:0000313" key="14">
    <source>
        <dbReference type="Proteomes" id="UP000242972"/>
    </source>
</evidence>
<dbReference type="GO" id="GO:1903607">
    <property type="term" value="P:cytochrome c biosynthetic process"/>
    <property type="evidence" value="ECO:0007669"/>
    <property type="project" value="TreeGrafter"/>
</dbReference>
<dbReference type="PANTHER" id="PTHR30070">
    <property type="entry name" value="HEME EXPORTER PROTEIN B"/>
    <property type="match status" value="1"/>
</dbReference>
<gene>
    <name evidence="13" type="ORF">C7B46_07060</name>
</gene>
<evidence type="ECO:0000256" key="7">
    <source>
        <dbReference type="ARBA" id="ARBA00022519"/>
    </source>
</evidence>
<dbReference type="Proteomes" id="UP000242972">
    <property type="component" value="Unassembled WGS sequence"/>
</dbReference>
<comment type="caution">
    <text evidence="13">The sequence shown here is derived from an EMBL/GenBank/DDBJ whole genome shotgun (WGS) entry which is preliminary data.</text>
</comment>
<keyword evidence="11 12" id="KW-0472">Membrane</keyword>
<keyword evidence="9" id="KW-0201">Cytochrome c-type biogenesis</keyword>
<evidence type="ECO:0000256" key="1">
    <source>
        <dbReference type="ARBA" id="ARBA00002442"/>
    </source>
</evidence>
<protein>
    <recommendedName>
        <fullName evidence="4">Heme exporter protein B</fullName>
    </recommendedName>
</protein>
<keyword evidence="6" id="KW-1003">Cell membrane</keyword>
<feature type="transmembrane region" description="Helical" evidence="12">
    <location>
        <begin position="212"/>
        <end position="233"/>
    </location>
</feature>
<comment type="function">
    <text evidence="1">Required for the export of heme to the periplasm for the biogenesis of c-type cytochromes.</text>
</comment>
<name>A0A2T2XHU8_9FIRM</name>
<dbReference type="InterPro" id="IPR003544">
    <property type="entry name" value="Cyt_c_biogenesis_CcmB"/>
</dbReference>
<evidence type="ECO:0000313" key="13">
    <source>
        <dbReference type="EMBL" id="PSR34071.1"/>
    </source>
</evidence>
<organism evidence="13 14">
    <name type="scientific">Sulfobacillus benefaciens</name>
    <dbReference type="NCBI Taxonomy" id="453960"/>
    <lineage>
        <taxon>Bacteria</taxon>
        <taxon>Bacillati</taxon>
        <taxon>Bacillota</taxon>
        <taxon>Clostridia</taxon>
        <taxon>Eubacteriales</taxon>
        <taxon>Clostridiales Family XVII. Incertae Sedis</taxon>
        <taxon>Sulfobacillus</taxon>
    </lineage>
</organism>
<feature type="transmembrane region" description="Helical" evidence="12">
    <location>
        <begin position="39"/>
        <end position="58"/>
    </location>
</feature>
<dbReference type="AlphaFoldDB" id="A0A2T2XHU8"/>
<comment type="subcellular location">
    <subcellularLocation>
        <location evidence="2">Cell inner membrane</location>
        <topology evidence="2">Multi-pass membrane protein</topology>
    </subcellularLocation>
</comment>
<evidence type="ECO:0000256" key="8">
    <source>
        <dbReference type="ARBA" id="ARBA00022692"/>
    </source>
</evidence>
<feature type="transmembrane region" description="Helical" evidence="12">
    <location>
        <begin position="179"/>
        <end position="200"/>
    </location>
</feature>
<reference evidence="13 14" key="1">
    <citation type="journal article" date="2014" name="BMC Genomics">
        <title>Comparison of environmental and isolate Sulfobacillus genomes reveals diverse carbon, sulfur, nitrogen, and hydrogen metabolisms.</title>
        <authorList>
            <person name="Justice N.B."/>
            <person name="Norman A."/>
            <person name="Brown C.T."/>
            <person name="Singh A."/>
            <person name="Thomas B.C."/>
            <person name="Banfield J.F."/>
        </authorList>
    </citation>
    <scope>NUCLEOTIDE SEQUENCE [LARGE SCALE GENOMIC DNA]</scope>
    <source>
        <strain evidence="13">AMDSBA4</strain>
    </source>
</reference>
<dbReference type="GO" id="GO:0015232">
    <property type="term" value="F:heme transmembrane transporter activity"/>
    <property type="evidence" value="ECO:0007669"/>
    <property type="project" value="InterPro"/>
</dbReference>
<sequence>MLTNLRSNIKSGSGEAPDIRKFWLIVQKDIMVEWRTKDMWVTMMAFVLMVIFVFAFAVDTGRVQFSLVFPGILWMAFLFAGMIGISRTYAHEVPEDTLTGLILAPGDRMTIFLAKLTTAFLFMMGMEAIATPIFFSLFNEPWNGSWGPMILILILGALGFVELGTLLSAISANLKSGEMIFTVLLFPFEIPVLICTVEATQAVLSVPSGDPWLWLHGLMAYDAIFLALPLLLYDYLWEV</sequence>
<evidence type="ECO:0000256" key="11">
    <source>
        <dbReference type="ARBA" id="ARBA00023136"/>
    </source>
</evidence>
<dbReference type="PANTHER" id="PTHR30070:SF1">
    <property type="entry name" value="CYTOCHROME C BIOGENESIS B-RELATED"/>
    <property type="match status" value="1"/>
</dbReference>